<feature type="transmembrane region" description="Helical" evidence="1">
    <location>
        <begin position="336"/>
        <end position="354"/>
    </location>
</feature>
<dbReference type="AlphaFoldDB" id="A0A933WA69"/>
<dbReference type="Proteomes" id="UP000696931">
    <property type="component" value="Unassembled WGS sequence"/>
</dbReference>
<name>A0A933WA69_UNCEI</name>
<feature type="transmembrane region" description="Helical" evidence="1">
    <location>
        <begin position="34"/>
        <end position="52"/>
    </location>
</feature>
<keyword evidence="1" id="KW-0472">Membrane</keyword>
<comment type="caution">
    <text evidence="2">The sequence shown here is derived from an EMBL/GenBank/DDBJ whole genome shotgun (WGS) entry which is preliminary data.</text>
</comment>
<feature type="transmembrane region" description="Helical" evidence="1">
    <location>
        <begin position="263"/>
        <end position="281"/>
    </location>
</feature>
<organism evidence="2 3">
    <name type="scientific">Eiseniibacteriota bacterium</name>
    <dbReference type="NCBI Taxonomy" id="2212470"/>
    <lineage>
        <taxon>Bacteria</taxon>
        <taxon>Candidatus Eiseniibacteriota</taxon>
    </lineage>
</organism>
<feature type="transmembrane region" description="Helical" evidence="1">
    <location>
        <begin position="230"/>
        <end position="251"/>
    </location>
</feature>
<feature type="transmembrane region" description="Helical" evidence="1">
    <location>
        <begin position="179"/>
        <end position="210"/>
    </location>
</feature>
<proteinExistence type="predicted"/>
<feature type="transmembrane region" description="Helical" evidence="1">
    <location>
        <begin position="73"/>
        <end position="93"/>
    </location>
</feature>
<evidence type="ECO:0008006" key="4">
    <source>
        <dbReference type="Google" id="ProtNLM"/>
    </source>
</evidence>
<reference evidence="2" key="1">
    <citation type="submission" date="2020-07" db="EMBL/GenBank/DDBJ databases">
        <title>Huge and variable diversity of episymbiotic CPR bacteria and DPANN archaea in groundwater ecosystems.</title>
        <authorList>
            <person name="He C.Y."/>
            <person name="Keren R."/>
            <person name="Whittaker M."/>
            <person name="Farag I.F."/>
            <person name="Doudna J."/>
            <person name="Cate J.H.D."/>
            <person name="Banfield J.F."/>
        </authorList>
    </citation>
    <scope>NUCLEOTIDE SEQUENCE</scope>
    <source>
        <strain evidence="2">NC_groundwater_1813_Pr3_B-0.1um_71_17</strain>
    </source>
</reference>
<gene>
    <name evidence="2" type="ORF">HZA61_06075</name>
</gene>
<keyword evidence="1" id="KW-1133">Transmembrane helix</keyword>
<feature type="transmembrane region" description="Helical" evidence="1">
    <location>
        <begin position="392"/>
        <end position="409"/>
    </location>
</feature>
<dbReference type="EMBL" id="JACRIW010000041">
    <property type="protein sequence ID" value="MBI5169034.1"/>
    <property type="molecule type" value="Genomic_DNA"/>
</dbReference>
<evidence type="ECO:0000256" key="1">
    <source>
        <dbReference type="SAM" id="Phobius"/>
    </source>
</evidence>
<accession>A0A933WA69</accession>
<evidence type="ECO:0000313" key="3">
    <source>
        <dbReference type="Proteomes" id="UP000696931"/>
    </source>
</evidence>
<evidence type="ECO:0000313" key="2">
    <source>
        <dbReference type="EMBL" id="MBI5169034.1"/>
    </source>
</evidence>
<feature type="transmembrane region" description="Helical" evidence="1">
    <location>
        <begin position="360"/>
        <end position="380"/>
    </location>
</feature>
<feature type="transmembrane region" description="Helical" evidence="1">
    <location>
        <begin position="310"/>
        <end position="329"/>
    </location>
</feature>
<sequence length="554" mass="60950">MAFFEIIAGLLLAAFGVARDLLSGGPPSIGLKQFLLVLAGLLLAADGLVRWRSRLRAGLFEHLGVEGAAGARATWILALALLALQLFAFQHYVVDDAYITFRYAKNALTTGHVTWNPGERPVEGYSNFLWLLLSMGAMRAGLDPLLVSKLVSVVALAASAFAVRRLASRAGAGALGSRLAVLVFLALPSFAFWAMSGLETVSVVLFSLLFLEAYDDEVARGRMPWRSAVWAMFLLLSRPETPLFLVLVALPSVLRPGRGEWKSLAVLVGLVMLASAPYFAWKLRAFGTVLPNTLSAKARPLSGFKLVVEAYRFVFPFLLPALLVLARGGHRLHRQIWFAFAGYTLAALNVAPHVAHYLRFFLPVLGGVAVASGVALEHLVRSVEDARARQRVLVAVACTAFAFLLAPIFEMRTYAENEARGYQHAHIPVGRLLAEAYGPTDVLAASDCGLVPFESGMRTIDIWGLTDRRIATHGFDRAYVMSQKPDVVVIHSMYPNEFRGRETYDEAMYEAVRTEPELRLRGRWGFFGYWLWVYSRRPLATGAPDDGSAPIFFF</sequence>
<protein>
    <recommendedName>
        <fullName evidence="4">Glycosyltransferase RgtA/B/C/D-like domain-containing protein</fullName>
    </recommendedName>
</protein>
<keyword evidence="1" id="KW-0812">Transmembrane</keyword>
<feature type="transmembrane region" description="Helical" evidence="1">
    <location>
        <begin position="145"/>
        <end position="167"/>
    </location>
</feature>